<keyword evidence="3" id="KW-0539">Nucleus</keyword>
<reference evidence="5 6" key="1">
    <citation type="submission" date="2016-07" db="EMBL/GenBank/DDBJ databases">
        <title>Pervasive Adenine N6-methylation of Active Genes in Fungi.</title>
        <authorList>
            <consortium name="DOE Joint Genome Institute"/>
            <person name="Mondo S.J."/>
            <person name="Dannebaum R.O."/>
            <person name="Kuo R.C."/>
            <person name="Labutti K."/>
            <person name="Haridas S."/>
            <person name="Kuo A."/>
            <person name="Salamov A."/>
            <person name="Ahrendt S.R."/>
            <person name="Lipzen A."/>
            <person name="Sullivan W."/>
            <person name="Andreopoulos W.B."/>
            <person name="Clum A."/>
            <person name="Lindquist E."/>
            <person name="Daum C."/>
            <person name="Ramamoorthy G.K."/>
            <person name="Gryganskyi A."/>
            <person name="Culley D."/>
            <person name="Magnuson J.K."/>
            <person name="James T.Y."/>
            <person name="O'Malley M.A."/>
            <person name="Stajich J.E."/>
            <person name="Spatafora J.W."/>
            <person name="Visel A."/>
            <person name="Grigoriev I.V."/>
        </authorList>
    </citation>
    <scope>NUCLEOTIDE SEQUENCE [LARGE SCALE GENOMIC DNA]</scope>
    <source>
        <strain evidence="5 6">NRRL 3301</strain>
    </source>
</reference>
<sequence length="594" mass="68395">MGKATKQTVKFQKNRLKQTLERRRKQQKQDESINKLQDIVNKNTYFCNFTLDSEEDLDLEEDKDTDLDILNELDAAPSIDEDGNSLEIGFIDNDDMEDDEEEDDDMDEDSDAPLVTPDLLKEWKEQLKRRSPQAFRLLLLAFKAIAKDDDEPATYRVNNSKVYMDIITTTTTCAYPILSDHLILNKKVRHPSKTRFWTRLSPVVQLLLNNAVRILRDLDQDDLLIHILTNLEPCSIYFGCFPKLANEYLRVLLDRWADLSLTSEARLVCYKAIRALGTQAVDATSKQNFLPHALKGVYLTFAKRATKINEQTMDGVQQMMEEAADLYAVDPKLSQPHAHVYLQQLADHLKTARKAKTVENFKSIYTWQYVMCLDFWSNVIAVTCHPEQGQTAMQELLPPVIDLSLVTMRLNPTAQFLPLRIHVLRSLIALIDSTGFFVPLAPYLFEVFENDIFRSNVQHDPTLAPFLWECHLKAPKQYVNTKVYQSAVYQVTHDMILDYYACFGMSIAYPELAVPAINKLKEQRERFGGSRFLKSLKQLIEKMETHKNYIEQKRTPIEYTPTAMDEASSFLRNTAFESTPLGNYLKKREAASSS</sequence>
<feature type="compositionally biased region" description="Basic residues" evidence="4">
    <location>
        <begin position="12"/>
        <end position="26"/>
    </location>
</feature>
<comment type="similarity">
    <text evidence="2">Belongs to the NOC2 family.</text>
</comment>
<dbReference type="Proteomes" id="UP000242146">
    <property type="component" value="Unassembled WGS sequence"/>
</dbReference>
<dbReference type="OrthoDB" id="10266662at2759"/>
<dbReference type="PANTHER" id="PTHR12687:SF4">
    <property type="entry name" value="NUCLEOLAR COMPLEX PROTEIN 2 HOMOLOG"/>
    <property type="match status" value="1"/>
</dbReference>
<dbReference type="GO" id="GO:0030690">
    <property type="term" value="C:Noc1p-Noc2p complex"/>
    <property type="evidence" value="ECO:0007669"/>
    <property type="project" value="TreeGrafter"/>
</dbReference>
<feature type="region of interest" description="Disordered" evidence="4">
    <location>
        <begin position="75"/>
        <end position="113"/>
    </location>
</feature>
<protein>
    <submittedName>
        <fullName evidence="5">Noc2-domain-containing protein</fullName>
    </submittedName>
</protein>
<evidence type="ECO:0000256" key="2">
    <source>
        <dbReference type="ARBA" id="ARBA00005907"/>
    </source>
</evidence>
<dbReference type="PANTHER" id="PTHR12687">
    <property type="entry name" value="NUCLEOLAR COMPLEX 2 AND RAD4-RELATED"/>
    <property type="match status" value="1"/>
</dbReference>
<accession>A0A1X2GYE0</accession>
<comment type="subcellular location">
    <subcellularLocation>
        <location evidence="1">Nucleus</location>
    </subcellularLocation>
</comment>
<dbReference type="SUPFAM" id="SSF48371">
    <property type="entry name" value="ARM repeat"/>
    <property type="match status" value="1"/>
</dbReference>
<comment type="caution">
    <text evidence="5">The sequence shown here is derived from an EMBL/GenBank/DDBJ whole genome shotgun (WGS) entry which is preliminary data.</text>
</comment>
<feature type="compositionally biased region" description="Acidic residues" evidence="4">
    <location>
        <begin position="92"/>
        <end position="111"/>
    </location>
</feature>
<proteinExistence type="inferred from homology"/>
<dbReference type="InterPro" id="IPR005343">
    <property type="entry name" value="Noc2"/>
</dbReference>
<evidence type="ECO:0000313" key="5">
    <source>
        <dbReference type="EMBL" id="ORX63101.1"/>
    </source>
</evidence>
<dbReference type="GO" id="GO:0042273">
    <property type="term" value="P:ribosomal large subunit biogenesis"/>
    <property type="evidence" value="ECO:0007669"/>
    <property type="project" value="TreeGrafter"/>
</dbReference>
<dbReference type="GO" id="GO:0005654">
    <property type="term" value="C:nucleoplasm"/>
    <property type="evidence" value="ECO:0007669"/>
    <property type="project" value="TreeGrafter"/>
</dbReference>
<evidence type="ECO:0000313" key="6">
    <source>
        <dbReference type="Proteomes" id="UP000242146"/>
    </source>
</evidence>
<dbReference type="EMBL" id="MCGT01000001">
    <property type="protein sequence ID" value="ORX63101.1"/>
    <property type="molecule type" value="Genomic_DNA"/>
</dbReference>
<evidence type="ECO:0000256" key="4">
    <source>
        <dbReference type="SAM" id="MobiDB-lite"/>
    </source>
</evidence>
<name>A0A1X2GYE0_9FUNG</name>
<dbReference type="GO" id="GO:0005730">
    <property type="term" value="C:nucleolus"/>
    <property type="evidence" value="ECO:0007669"/>
    <property type="project" value="TreeGrafter"/>
</dbReference>
<dbReference type="GO" id="GO:0030691">
    <property type="term" value="C:Noc2p-Noc3p complex"/>
    <property type="evidence" value="ECO:0007669"/>
    <property type="project" value="TreeGrafter"/>
</dbReference>
<evidence type="ECO:0000256" key="3">
    <source>
        <dbReference type="ARBA" id="ARBA00023242"/>
    </source>
</evidence>
<dbReference type="AlphaFoldDB" id="A0A1X2GYE0"/>
<dbReference type="Pfam" id="PF03715">
    <property type="entry name" value="Noc2"/>
    <property type="match status" value="1"/>
</dbReference>
<feature type="compositionally biased region" description="Polar residues" evidence="4">
    <location>
        <begin position="1"/>
        <end position="11"/>
    </location>
</feature>
<evidence type="ECO:0000256" key="1">
    <source>
        <dbReference type="ARBA" id="ARBA00004123"/>
    </source>
</evidence>
<gene>
    <name evidence="5" type="ORF">DM01DRAFT_1341654</name>
</gene>
<organism evidence="5 6">
    <name type="scientific">Hesseltinella vesiculosa</name>
    <dbReference type="NCBI Taxonomy" id="101127"/>
    <lineage>
        <taxon>Eukaryota</taxon>
        <taxon>Fungi</taxon>
        <taxon>Fungi incertae sedis</taxon>
        <taxon>Mucoromycota</taxon>
        <taxon>Mucoromycotina</taxon>
        <taxon>Mucoromycetes</taxon>
        <taxon>Mucorales</taxon>
        <taxon>Cunninghamellaceae</taxon>
        <taxon>Hesseltinella</taxon>
    </lineage>
</organism>
<dbReference type="InterPro" id="IPR016024">
    <property type="entry name" value="ARM-type_fold"/>
</dbReference>
<keyword evidence="6" id="KW-1185">Reference proteome</keyword>
<dbReference type="STRING" id="101127.A0A1X2GYE0"/>
<feature type="region of interest" description="Disordered" evidence="4">
    <location>
        <begin position="1"/>
        <end position="32"/>
    </location>
</feature>